<reference evidence="1" key="1">
    <citation type="submission" date="2023-11" db="EMBL/GenBank/DDBJ databases">
        <title>Genome assemblies of two species of porcelain crab, Petrolisthes cinctipes and Petrolisthes manimaculis (Anomura: Porcellanidae).</title>
        <authorList>
            <person name="Angst P."/>
        </authorList>
    </citation>
    <scope>NUCLEOTIDE SEQUENCE</scope>
    <source>
        <strain evidence="1">PB745_02</strain>
        <tissue evidence="1">Gill</tissue>
    </source>
</reference>
<organism evidence="1 2">
    <name type="scientific">Petrolisthes manimaculis</name>
    <dbReference type="NCBI Taxonomy" id="1843537"/>
    <lineage>
        <taxon>Eukaryota</taxon>
        <taxon>Metazoa</taxon>
        <taxon>Ecdysozoa</taxon>
        <taxon>Arthropoda</taxon>
        <taxon>Crustacea</taxon>
        <taxon>Multicrustacea</taxon>
        <taxon>Malacostraca</taxon>
        <taxon>Eumalacostraca</taxon>
        <taxon>Eucarida</taxon>
        <taxon>Decapoda</taxon>
        <taxon>Pleocyemata</taxon>
        <taxon>Anomura</taxon>
        <taxon>Galatheoidea</taxon>
        <taxon>Porcellanidae</taxon>
        <taxon>Petrolisthes</taxon>
    </lineage>
</organism>
<evidence type="ECO:0000313" key="2">
    <source>
        <dbReference type="Proteomes" id="UP001292094"/>
    </source>
</evidence>
<accession>A0AAE1PYF9</accession>
<name>A0AAE1PYF9_9EUCA</name>
<keyword evidence="2" id="KW-1185">Reference proteome</keyword>
<comment type="caution">
    <text evidence="1">The sequence shown here is derived from an EMBL/GenBank/DDBJ whole genome shotgun (WGS) entry which is preliminary data.</text>
</comment>
<evidence type="ECO:0000313" key="1">
    <source>
        <dbReference type="EMBL" id="KAK4316966.1"/>
    </source>
</evidence>
<dbReference type="Proteomes" id="UP001292094">
    <property type="component" value="Unassembled WGS sequence"/>
</dbReference>
<dbReference type="EMBL" id="JAWZYT010000964">
    <property type="protein sequence ID" value="KAK4316966.1"/>
    <property type="molecule type" value="Genomic_DNA"/>
</dbReference>
<gene>
    <name evidence="1" type="ORF">Pmani_011921</name>
</gene>
<dbReference type="AlphaFoldDB" id="A0AAE1PYF9"/>
<proteinExistence type="predicted"/>
<protein>
    <submittedName>
        <fullName evidence="1">Uncharacterized protein</fullName>
    </submittedName>
</protein>
<sequence length="99" mass="10628">MSLLEGCHSETAVGRVVSVVATALTPPSPSRTLSGSTLSDRTCARVGPLSYSVSRMRLATPPTPGHLTTCAPPHPTHYLSLNPFYYPREVGFYVSCKHV</sequence>